<feature type="transmembrane region" description="Helical" evidence="11">
    <location>
        <begin position="102"/>
        <end position="123"/>
    </location>
</feature>
<evidence type="ECO:0000256" key="6">
    <source>
        <dbReference type="ARBA" id="ARBA00022692"/>
    </source>
</evidence>
<feature type="transmembrane region" description="Helical" evidence="11">
    <location>
        <begin position="526"/>
        <end position="546"/>
    </location>
</feature>
<reference evidence="13" key="1">
    <citation type="journal article" date="2014" name="Int. J. Syst. Evol. Microbiol.">
        <title>Complete genome sequence of Corynebacterium casei LMG S-19264T (=DSM 44701T), isolated from a smear-ripened cheese.</title>
        <authorList>
            <consortium name="US DOE Joint Genome Institute (JGI-PGF)"/>
            <person name="Walter F."/>
            <person name="Albersmeier A."/>
            <person name="Kalinowski J."/>
            <person name="Ruckert C."/>
        </authorList>
    </citation>
    <scope>NUCLEOTIDE SEQUENCE</scope>
    <source>
        <strain evidence="13">CGMCC 1.15725</strain>
    </source>
</reference>
<feature type="transmembrane region" description="Helical" evidence="11">
    <location>
        <begin position="281"/>
        <end position="300"/>
    </location>
</feature>
<evidence type="ECO:0000313" key="13">
    <source>
        <dbReference type="EMBL" id="GGF43400.1"/>
    </source>
</evidence>
<sequence>MQQTLDPRANRTLGVSTLAFTLCFAVWSIFSIIGLGIKQQLALDDTEFGLLVGTPILSGSLIRLALGVWADRIGGRIVFTLVMLAGAAATFLLSFAQTYPMMLLAALGVGIAGGSFAVGITYVSRWYPKERQGTALGIFGTGNVGAAVTKLLAPMVMIAFGWTMVAQVWAAVLAVMAIVFWFTTTEDPVERARQASRARPLTLAQQLAPLADARVWRFSLYYFFVFGGFVALALWLPHFYTDAYHLNVATAGMLGAAYSIPGSLFRIYGGVLSDKVGARRVMYWSFGAAIACTFVLSYPATDYVVHGMHGDLRFSFGLGLVPFTVIAFVLGFFMAIGKAAVYRHIPVYYPDHVGPVGGAVGMIGGLGGFVLPIAFGLMNDLTGLWTSCFMLLFLIAAVNLLWMHAAILRMERSTTASDRRFLPELQPQGGMLTGALLTEWAPEDATFWAKTGRGTANRNLWISIPALLLAFAVWMVWSVVVVNLPAIGFKFSADELFWLAALPGLSGAVLRGFYAFMVPIFGGRTWTTFSTASLLVPAIGIGLAVQHPETPYNVFLILALLCGLGGGNFASSMANISFFFPKSGKGQALALNAGLGNLGVSVVQFLVPIVITMGVFGALGGASETAVAAGSTKQLWLQNAGFVWVPLILAATVAAWFGMNDIASAKASFADQAVIFKRKHTWLLCWLYTGTFGSFIGYSAGFPLLTKLLFPAVNPVAFAFLGPLVGAASRSLTGWMADRWGGARVTIWAFLAMTAAVGGVLFFIGIKDEPNAFWGFLGMFLLLFAASGVGNASTFQMMPAIFSSVLLRRAAGKGAEAVEAAEREAAKEGAAVLGFTSAVAAIGAFFIPKSFGSSIAATGGPAAALIGFVAFYGSCLALTWWFYARRGAEVPLPGTAAPKSPAVPTASPADRIAP</sequence>
<evidence type="ECO:0000256" key="2">
    <source>
        <dbReference type="ARBA" id="ARBA00008432"/>
    </source>
</evidence>
<dbReference type="GO" id="GO:0015707">
    <property type="term" value="P:nitrite transport"/>
    <property type="evidence" value="ECO:0007669"/>
    <property type="project" value="UniProtKB-ARBA"/>
</dbReference>
<reference evidence="13" key="2">
    <citation type="submission" date="2020-09" db="EMBL/GenBank/DDBJ databases">
        <authorList>
            <person name="Sun Q."/>
            <person name="Zhou Y."/>
        </authorList>
    </citation>
    <scope>NUCLEOTIDE SEQUENCE</scope>
    <source>
        <strain evidence="13">CGMCC 1.15725</strain>
    </source>
</reference>
<dbReference type="GO" id="GO:0005886">
    <property type="term" value="C:plasma membrane"/>
    <property type="evidence" value="ECO:0007669"/>
    <property type="project" value="UniProtKB-SubCell"/>
</dbReference>
<feature type="transmembrane region" description="Helical" evidence="11">
    <location>
        <begin position="384"/>
        <end position="402"/>
    </location>
</feature>
<feature type="transmembrane region" description="Helical" evidence="11">
    <location>
        <begin position="220"/>
        <end position="240"/>
    </location>
</feature>
<dbReference type="GO" id="GO:0042128">
    <property type="term" value="P:nitrate assimilation"/>
    <property type="evidence" value="ECO:0007669"/>
    <property type="project" value="UniProtKB-KW"/>
</dbReference>
<feature type="transmembrane region" description="Helical" evidence="11">
    <location>
        <begin position="460"/>
        <end position="484"/>
    </location>
</feature>
<gene>
    <name evidence="13" type="ORF">GCM10011611_57300</name>
</gene>
<dbReference type="AlphaFoldDB" id="A0A8J3E517"/>
<feature type="domain" description="Major facilitator superfamily (MFS) profile" evidence="12">
    <location>
        <begin position="12"/>
        <end position="414"/>
    </location>
</feature>
<dbReference type="CDD" id="cd17341">
    <property type="entry name" value="MFS_NRT2_like"/>
    <property type="match status" value="1"/>
</dbReference>
<dbReference type="GO" id="GO:0015291">
    <property type="term" value="F:secondary active transmembrane transporter activity"/>
    <property type="evidence" value="ECO:0007669"/>
    <property type="project" value="UniProtKB-ARBA"/>
</dbReference>
<dbReference type="FunFam" id="1.20.1250.20:FF:000024">
    <property type="entry name" value="Nitrite extrusion protein NarK"/>
    <property type="match status" value="1"/>
</dbReference>
<feature type="transmembrane region" description="Helical" evidence="11">
    <location>
        <begin position="680"/>
        <end position="700"/>
    </location>
</feature>
<feature type="transmembrane region" description="Helical" evidence="11">
    <location>
        <begin position="860"/>
        <end position="883"/>
    </location>
</feature>
<dbReference type="Pfam" id="PF07690">
    <property type="entry name" value="MFS_1"/>
    <property type="match status" value="2"/>
</dbReference>
<feature type="transmembrane region" description="Helical" evidence="11">
    <location>
        <begin position="159"/>
        <end position="183"/>
    </location>
</feature>
<evidence type="ECO:0000256" key="5">
    <source>
        <dbReference type="ARBA" id="ARBA00022519"/>
    </source>
</evidence>
<proteinExistence type="inferred from homology"/>
<evidence type="ECO:0000256" key="11">
    <source>
        <dbReference type="SAM" id="Phobius"/>
    </source>
</evidence>
<feature type="transmembrane region" description="Helical" evidence="11">
    <location>
        <begin position="353"/>
        <end position="378"/>
    </location>
</feature>
<accession>A0A8J3E517</accession>
<keyword evidence="6 11" id="KW-0812">Transmembrane</keyword>
<evidence type="ECO:0000256" key="4">
    <source>
        <dbReference type="ARBA" id="ARBA00022475"/>
    </source>
</evidence>
<dbReference type="RefSeq" id="WP_308422457.1">
    <property type="nucleotide sequence ID" value="NZ_BMJQ01000020.1"/>
</dbReference>
<feature type="transmembrane region" description="Helical" evidence="11">
    <location>
        <begin position="595"/>
        <end position="620"/>
    </location>
</feature>
<comment type="caution">
    <text evidence="13">The sequence shown here is derived from an EMBL/GenBank/DDBJ whole genome shotgun (WGS) entry which is preliminary data.</text>
</comment>
<feature type="transmembrane region" description="Helical" evidence="11">
    <location>
        <begin position="48"/>
        <end position="70"/>
    </location>
</feature>
<keyword evidence="5" id="KW-0997">Cell inner membrane</keyword>
<feature type="transmembrane region" description="Helical" evidence="11">
    <location>
        <begin position="745"/>
        <end position="766"/>
    </location>
</feature>
<comment type="similarity">
    <text evidence="2">Belongs to the major facilitator superfamily. Nitrate/nitrite porter (TC 2.A.1.8) family.</text>
</comment>
<dbReference type="InterPro" id="IPR020846">
    <property type="entry name" value="MFS_dom"/>
</dbReference>
<protein>
    <recommendedName>
        <fullName evidence="12">Major facilitator superfamily (MFS) profile domain-containing protein</fullName>
    </recommendedName>
</protein>
<evidence type="ECO:0000256" key="10">
    <source>
        <dbReference type="SAM" id="MobiDB-lite"/>
    </source>
</evidence>
<dbReference type="EMBL" id="BMJQ01000020">
    <property type="protein sequence ID" value="GGF43400.1"/>
    <property type="molecule type" value="Genomic_DNA"/>
</dbReference>
<dbReference type="PANTHER" id="PTHR23515">
    <property type="entry name" value="HIGH-AFFINITY NITRATE TRANSPORTER 2.3"/>
    <property type="match status" value="1"/>
</dbReference>
<organism evidence="13 14">
    <name type="scientific">Aliidongia dinghuensis</name>
    <dbReference type="NCBI Taxonomy" id="1867774"/>
    <lineage>
        <taxon>Bacteria</taxon>
        <taxon>Pseudomonadati</taxon>
        <taxon>Pseudomonadota</taxon>
        <taxon>Alphaproteobacteria</taxon>
        <taxon>Rhodospirillales</taxon>
        <taxon>Dongiaceae</taxon>
        <taxon>Aliidongia</taxon>
    </lineage>
</organism>
<feature type="transmembrane region" description="Helical" evidence="11">
    <location>
        <begin position="830"/>
        <end position="848"/>
    </location>
</feature>
<keyword evidence="8" id="KW-0534">Nitrate assimilation</keyword>
<dbReference type="SUPFAM" id="SSF103473">
    <property type="entry name" value="MFS general substrate transporter"/>
    <property type="match status" value="2"/>
</dbReference>
<feature type="transmembrane region" description="Helical" evidence="11">
    <location>
        <begin position="640"/>
        <end position="659"/>
    </location>
</feature>
<feature type="transmembrane region" description="Helical" evidence="11">
    <location>
        <begin position="135"/>
        <end position="153"/>
    </location>
</feature>
<keyword evidence="3" id="KW-0813">Transport</keyword>
<feature type="transmembrane region" description="Helical" evidence="11">
    <location>
        <begin position="712"/>
        <end position="733"/>
    </location>
</feature>
<feature type="transmembrane region" description="Helical" evidence="11">
    <location>
        <begin position="12"/>
        <end position="36"/>
    </location>
</feature>
<evidence type="ECO:0000259" key="12">
    <source>
        <dbReference type="PROSITE" id="PS50850"/>
    </source>
</evidence>
<feature type="transmembrane region" description="Helical" evidence="11">
    <location>
        <begin position="552"/>
        <end position="574"/>
    </location>
</feature>
<dbReference type="GO" id="GO:0015112">
    <property type="term" value="F:nitrate transmembrane transporter activity"/>
    <property type="evidence" value="ECO:0007669"/>
    <property type="project" value="InterPro"/>
</dbReference>
<dbReference type="PROSITE" id="PS50850">
    <property type="entry name" value="MFS"/>
    <property type="match status" value="1"/>
</dbReference>
<keyword evidence="7 11" id="KW-1133">Transmembrane helix</keyword>
<dbReference type="Proteomes" id="UP000646365">
    <property type="component" value="Unassembled WGS sequence"/>
</dbReference>
<feature type="transmembrane region" description="Helical" evidence="11">
    <location>
        <begin position="77"/>
        <end position="96"/>
    </location>
</feature>
<keyword evidence="4" id="KW-1003">Cell membrane</keyword>
<evidence type="ECO:0000256" key="7">
    <source>
        <dbReference type="ARBA" id="ARBA00022989"/>
    </source>
</evidence>
<evidence type="ECO:0000256" key="9">
    <source>
        <dbReference type="ARBA" id="ARBA00023136"/>
    </source>
</evidence>
<keyword evidence="14" id="KW-1185">Reference proteome</keyword>
<dbReference type="InterPro" id="IPR011701">
    <property type="entry name" value="MFS"/>
</dbReference>
<feature type="transmembrane region" description="Helical" evidence="11">
    <location>
        <begin position="246"/>
        <end position="269"/>
    </location>
</feature>
<comment type="subcellular location">
    <subcellularLocation>
        <location evidence="1">Cell inner membrane</location>
        <topology evidence="1">Multi-pass membrane protein</topology>
    </subcellularLocation>
</comment>
<name>A0A8J3E517_9PROT</name>
<dbReference type="Gene3D" id="1.20.1250.20">
    <property type="entry name" value="MFS general substrate transporter like domains"/>
    <property type="match status" value="3"/>
</dbReference>
<dbReference type="InterPro" id="IPR036259">
    <property type="entry name" value="MFS_trans_sf"/>
</dbReference>
<feature type="transmembrane region" description="Helical" evidence="11">
    <location>
        <begin position="320"/>
        <end position="341"/>
    </location>
</feature>
<evidence type="ECO:0000256" key="8">
    <source>
        <dbReference type="ARBA" id="ARBA00023063"/>
    </source>
</evidence>
<feature type="transmembrane region" description="Helical" evidence="11">
    <location>
        <begin position="772"/>
        <end position="792"/>
    </location>
</feature>
<feature type="region of interest" description="Disordered" evidence="10">
    <location>
        <begin position="894"/>
        <end position="914"/>
    </location>
</feature>
<evidence type="ECO:0000256" key="1">
    <source>
        <dbReference type="ARBA" id="ARBA00004429"/>
    </source>
</evidence>
<dbReference type="InterPro" id="IPR044772">
    <property type="entry name" value="NO3_transporter"/>
</dbReference>
<evidence type="ECO:0000313" key="14">
    <source>
        <dbReference type="Proteomes" id="UP000646365"/>
    </source>
</evidence>
<evidence type="ECO:0000256" key="3">
    <source>
        <dbReference type="ARBA" id="ARBA00022448"/>
    </source>
</evidence>
<keyword evidence="9 11" id="KW-0472">Membrane</keyword>
<feature type="transmembrane region" description="Helical" evidence="11">
    <location>
        <begin position="496"/>
        <end position="514"/>
    </location>
</feature>